<accession>A0A915CT71</accession>
<dbReference type="WBParaSite" id="jg1217">
    <property type="protein sequence ID" value="jg1217"/>
    <property type="gene ID" value="jg1217"/>
</dbReference>
<dbReference type="Proteomes" id="UP000887574">
    <property type="component" value="Unplaced"/>
</dbReference>
<keyword evidence="1" id="KW-0472">Membrane</keyword>
<evidence type="ECO:0000256" key="1">
    <source>
        <dbReference type="SAM" id="Phobius"/>
    </source>
</evidence>
<keyword evidence="1" id="KW-0812">Transmembrane</keyword>
<feature type="transmembrane region" description="Helical" evidence="1">
    <location>
        <begin position="12"/>
        <end position="28"/>
    </location>
</feature>
<sequence length="131" mass="14794">MLSIGLMDIMQLISHVLVALGMIFNWQFDGFLENIIGSLLFAAFMAAMIQHLILAVNRLLVVLQIEVSQCEFINDMVLHSLLAASWLWAILFFIINMSPMSGIVFCGDSYIFHYSNDTTLPWADTVSKVDF</sequence>
<keyword evidence="1" id="KW-1133">Transmembrane helix</keyword>
<organism evidence="2 3">
    <name type="scientific">Ditylenchus dipsaci</name>
    <dbReference type="NCBI Taxonomy" id="166011"/>
    <lineage>
        <taxon>Eukaryota</taxon>
        <taxon>Metazoa</taxon>
        <taxon>Ecdysozoa</taxon>
        <taxon>Nematoda</taxon>
        <taxon>Chromadorea</taxon>
        <taxon>Rhabditida</taxon>
        <taxon>Tylenchina</taxon>
        <taxon>Tylenchomorpha</taxon>
        <taxon>Sphaerularioidea</taxon>
        <taxon>Anguinidae</taxon>
        <taxon>Anguininae</taxon>
        <taxon>Ditylenchus</taxon>
    </lineage>
</organism>
<proteinExistence type="predicted"/>
<keyword evidence="2" id="KW-1185">Reference proteome</keyword>
<dbReference type="AlphaFoldDB" id="A0A915CT71"/>
<feature type="transmembrane region" description="Helical" evidence="1">
    <location>
        <begin position="34"/>
        <end position="56"/>
    </location>
</feature>
<protein>
    <submittedName>
        <fullName evidence="3">Uncharacterized protein</fullName>
    </submittedName>
</protein>
<feature type="transmembrane region" description="Helical" evidence="1">
    <location>
        <begin position="77"/>
        <end position="95"/>
    </location>
</feature>
<reference evidence="3" key="1">
    <citation type="submission" date="2022-11" db="UniProtKB">
        <authorList>
            <consortium name="WormBaseParasite"/>
        </authorList>
    </citation>
    <scope>IDENTIFICATION</scope>
</reference>
<evidence type="ECO:0000313" key="2">
    <source>
        <dbReference type="Proteomes" id="UP000887574"/>
    </source>
</evidence>
<name>A0A915CT71_9BILA</name>
<evidence type="ECO:0000313" key="3">
    <source>
        <dbReference type="WBParaSite" id="jg1217"/>
    </source>
</evidence>